<dbReference type="EMBL" id="GDID01003235">
    <property type="protein sequence ID" value="JAP93371.1"/>
    <property type="molecule type" value="Transcribed_RNA"/>
</dbReference>
<reference evidence="10" key="1">
    <citation type="submission" date="2015-07" db="EMBL/GenBank/DDBJ databases">
        <title>Adaptation to a free-living lifestyle via gene acquisitions in the diplomonad Trepomonas sp. PC1.</title>
        <authorList>
            <person name="Xu F."/>
            <person name="Jerlstrom-Hultqvist J."/>
            <person name="Kolisko M."/>
            <person name="Simpson A.G.B."/>
            <person name="Roger A.J."/>
            <person name="Svard S.G."/>
            <person name="Andersson J.O."/>
        </authorList>
    </citation>
    <scope>NUCLEOTIDE SEQUENCE</scope>
    <source>
        <strain evidence="10">PC1</strain>
    </source>
</reference>
<feature type="coiled-coil region" evidence="9">
    <location>
        <begin position="283"/>
        <end position="310"/>
    </location>
</feature>
<evidence type="ECO:0000256" key="8">
    <source>
        <dbReference type="ARBA" id="ARBA00023273"/>
    </source>
</evidence>
<organism evidence="10">
    <name type="scientific">Trepomonas sp. PC1</name>
    <dbReference type="NCBI Taxonomy" id="1076344"/>
    <lineage>
        <taxon>Eukaryota</taxon>
        <taxon>Metamonada</taxon>
        <taxon>Diplomonadida</taxon>
        <taxon>Hexamitidae</taxon>
        <taxon>Hexamitinae</taxon>
        <taxon>Trepomonas</taxon>
    </lineage>
</organism>
<evidence type="ECO:0000313" key="10">
    <source>
        <dbReference type="EMBL" id="JAP93371.1"/>
    </source>
</evidence>
<proteinExistence type="inferred from homology"/>
<comment type="subcellular location">
    <subcellularLocation>
        <location evidence="1">Cytoplasm</location>
        <location evidence="1">Cytoskeleton</location>
        <location evidence="1">Cilium axoneme</location>
    </subcellularLocation>
</comment>
<dbReference type="Pfam" id="PF12018">
    <property type="entry name" value="FAP206"/>
    <property type="match status" value="1"/>
</dbReference>
<dbReference type="PANTHER" id="PTHR21442:SF0">
    <property type="entry name" value="CILIA- AND FLAGELLA-ASSOCIATED PROTEIN 206"/>
    <property type="match status" value="1"/>
</dbReference>
<dbReference type="GO" id="GO:0003356">
    <property type="term" value="P:regulation of cilium beat frequency"/>
    <property type="evidence" value="ECO:0007669"/>
    <property type="project" value="TreeGrafter"/>
</dbReference>
<evidence type="ECO:0000256" key="3">
    <source>
        <dbReference type="ARBA" id="ARBA00021602"/>
    </source>
</evidence>
<dbReference type="PANTHER" id="PTHR21442">
    <property type="entry name" value="CILIA- AND FLAGELLA-ASSOCIATED PROTEIN 206"/>
    <property type="match status" value="1"/>
</dbReference>
<evidence type="ECO:0000256" key="6">
    <source>
        <dbReference type="ARBA" id="ARBA00023069"/>
    </source>
</evidence>
<evidence type="ECO:0000256" key="9">
    <source>
        <dbReference type="SAM" id="Coils"/>
    </source>
</evidence>
<protein>
    <recommendedName>
        <fullName evidence="3">Cilia- and flagella-associated protein 206</fullName>
    </recommendedName>
</protein>
<sequence length="839" mass="96279">TIQQLSQFVSRHYLEINASVDPFLSELVCKFVLLSCYQDISRTIQLSEKDFQRLSELAIQILDIDDSITARSLRCLGAHVAEYVSFFDLKDQLARKPAALAHSCFQAIQPLHNPDQIYAQLENMLTESCKPFSLEQNNTQLAYGLKISLNSILPRSDVIVFRDMLVKETQQDKVGQASSGEKQLVELAQVTAGVSLVGDPPIGALQALEQQIIVVLKSIEIQLNQQLGVYCSSLLPMSFFQLDNEAQSVQQQKEARQLLLYHINRACVIQSLQTVFKHISQLNKDFQSLNKQFKEQIQFLQQQLKSQESIPKATIYPKFASASQLYFQLQSQSELLIQLKTWHSRLQNYLEDKDFTPLPDANASNAIFSSEDVVKARNWFTRVFSKELGVKSRFQRMVMHQFQQTQLTKDLNQFQALDSEDLFDIDCLFNGIDPVVAFSPSFSRSGLISFANAPYSVFDLGQLTNKIQVNNPTLELPDNRVVREKMQPSQVLQLLTTVQSPRGHEVIAFSSVQSKLIFDQNPAMFLTFPLALALSSPDYLPLQVLMDLPKIAKLLNSIQFKQIRLNLLNQFSNQQFDFLALQKLQIKDEPPSTAAMCFKPFQLKKIQQDLVGYLQKPNSVQKFEDFLLQRLQEQEIQSDVLSSQFTMDQILQSEILSFYGDFFNNAVFQKYLDYKQVDYKVNSETLIGLEVYTQKQHVNIHVHKETKTVDQEIQTPLHFYETNIVPNYTSSEWQLRARALRLYQIQQKETKMIGTEESAFKQGACTQTVQQKDQEVQSKTDNGTHAVQQFVYIRKTQPEQSYAGMVKQVQQRMQLELKIDLDQVKKDADQLKALREGRK</sequence>
<keyword evidence="4" id="KW-0963">Cytoplasm</keyword>
<evidence type="ECO:0000256" key="4">
    <source>
        <dbReference type="ARBA" id="ARBA00022490"/>
    </source>
</evidence>
<gene>
    <name evidence="10" type="ORF">TPC1_14378</name>
</gene>
<keyword evidence="9" id="KW-0175">Coiled coil</keyword>
<dbReference type="GO" id="GO:0030030">
    <property type="term" value="P:cell projection organization"/>
    <property type="evidence" value="ECO:0007669"/>
    <property type="project" value="UniProtKB-KW"/>
</dbReference>
<accession>A0A146KD53</accession>
<evidence type="ECO:0000256" key="5">
    <source>
        <dbReference type="ARBA" id="ARBA00022794"/>
    </source>
</evidence>
<keyword evidence="8" id="KW-0966">Cell projection</keyword>
<evidence type="ECO:0000256" key="1">
    <source>
        <dbReference type="ARBA" id="ARBA00004430"/>
    </source>
</evidence>
<keyword evidence="6" id="KW-0969">Cilium</keyword>
<keyword evidence="5" id="KW-0970">Cilium biogenesis/degradation</keyword>
<evidence type="ECO:0000256" key="7">
    <source>
        <dbReference type="ARBA" id="ARBA00023212"/>
    </source>
</evidence>
<dbReference type="AlphaFoldDB" id="A0A146KD53"/>
<name>A0A146KD53_9EUKA</name>
<dbReference type="GO" id="GO:0036064">
    <property type="term" value="C:ciliary basal body"/>
    <property type="evidence" value="ECO:0007669"/>
    <property type="project" value="TreeGrafter"/>
</dbReference>
<keyword evidence="7" id="KW-0206">Cytoskeleton</keyword>
<feature type="non-terminal residue" evidence="10">
    <location>
        <position position="1"/>
    </location>
</feature>
<dbReference type="InterPro" id="IPR021897">
    <property type="entry name" value="FAP206"/>
</dbReference>
<comment type="similarity">
    <text evidence="2">Belongs to the CFAP206 family.</text>
</comment>
<evidence type="ECO:0000256" key="2">
    <source>
        <dbReference type="ARBA" id="ARBA00010500"/>
    </source>
</evidence>
<dbReference type="GO" id="GO:0005930">
    <property type="term" value="C:axoneme"/>
    <property type="evidence" value="ECO:0007669"/>
    <property type="project" value="UniProtKB-SubCell"/>
</dbReference>